<dbReference type="AlphaFoldDB" id="A0A1B1MXP4"/>
<dbReference type="GO" id="GO:0005524">
    <property type="term" value="F:ATP binding"/>
    <property type="evidence" value="ECO:0007669"/>
    <property type="project" value="UniProtKB-KW"/>
</dbReference>
<comment type="subcellular location">
    <subcellularLocation>
        <location evidence="3">Cytoplasm</location>
    </subcellularLocation>
</comment>
<keyword evidence="3" id="KW-0963">Cytoplasm</keyword>
<dbReference type="RefSeq" id="WP_068694552.1">
    <property type="nucleotide sequence ID" value="NZ_CP014167.1"/>
</dbReference>
<dbReference type="HAMAP" id="MF_01539">
    <property type="entry name" value="TmcAL"/>
    <property type="match status" value="1"/>
</dbReference>
<dbReference type="InterPro" id="IPR008513">
    <property type="entry name" value="tRNA(Met)_cyd_acetate_ligase"/>
</dbReference>
<dbReference type="EC" id="6.3.4.-" evidence="3"/>
<dbReference type="GO" id="GO:0005737">
    <property type="term" value="C:cytoplasm"/>
    <property type="evidence" value="ECO:0007669"/>
    <property type="project" value="UniProtKB-SubCell"/>
</dbReference>
<comment type="catalytic activity">
    <reaction evidence="3">
        <text>cytidine(34) in elongator tRNA(Met) + acetate + ATP = N(4)-acetylcytidine(34) in elongator tRNA(Met) + AMP + diphosphate</text>
        <dbReference type="Rhea" id="RHEA:58144"/>
        <dbReference type="Rhea" id="RHEA-COMP:10693"/>
        <dbReference type="Rhea" id="RHEA-COMP:10694"/>
        <dbReference type="ChEBI" id="CHEBI:30089"/>
        <dbReference type="ChEBI" id="CHEBI:30616"/>
        <dbReference type="ChEBI" id="CHEBI:33019"/>
        <dbReference type="ChEBI" id="CHEBI:74900"/>
        <dbReference type="ChEBI" id="CHEBI:82748"/>
        <dbReference type="ChEBI" id="CHEBI:456215"/>
    </reaction>
</comment>
<dbReference type="SUPFAM" id="SSF52374">
    <property type="entry name" value="Nucleotidylyl transferase"/>
    <property type="match status" value="1"/>
</dbReference>
<comment type="similarity">
    <text evidence="3">Belongs to the TmcAL family.</text>
</comment>
<reference evidence="4 5" key="1">
    <citation type="submission" date="2016-01" db="EMBL/GenBank/DDBJ databases">
        <title>Complete Genome Sequence of Paenibacillus yonginensis DCY84, a novel Plant Growth-Promoting Bacteria with Elicitation of Induced Systemic Resistance.</title>
        <authorList>
            <person name="Kim Y.J."/>
            <person name="Yang D.C."/>
            <person name="Sukweenadhi J."/>
        </authorList>
    </citation>
    <scope>NUCLEOTIDE SEQUENCE [LARGE SCALE GENOMIC DNA]</scope>
    <source>
        <strain evidence="4 5">DCY84</strain>
    </source>
</reference>
<keyword evidence="5" id="KW-1185">Reference proteome</keyword>
<evidence type="ECO:0000256" key="3">
    <source>
        <dbReference type="HAMAP-Rule" id="MF_01539"/>
    </source>
</evidence>
<keyword evidence="3" id="KW-0694">RNA-binding</keyword>
<proteinExistence type="inferred from homology"/>
<dbReference type="STRING" id="1462996.AWM70_04650"/>
<keyword evidence="2 3" id="KW-0819">tRNA processing</keyword>
<feature type="binding site" evidence="3">
    <location>
        <begin position="7"/>
        <end position="20"/>
    </location>
    <ligand>
        <name>ATP</name>
        <dbReference type="ChEBI" id="CHEBI:30616"/>
    </ligand>
</feature>
<dbReference type="Gene3D" id="3.40.50.620">
    <property type="entry name" value="HUPs"/>
    <property type="match status" value="1"/>
</dbReference>
<protein>
    <recommendedName>
        <fullName evidence="3">tRNA(Met) cytidine acetate ligase</fullName>
        <ecNumber evidence="3">6.3.4.-</ecNumber>
    </recommendedName>
</protein>
<keyword evidence="3" id="KW-0067">ATP-binding</keyword>
<dbReference type="GO" id="GO:0000049">
    <property type="term" value="F:tRNA binding"/>
    <property type="evidence" value="ECO:0007669"/>
    <property type="project" value="UniProtKB-KW"/>
</dbReference>
<dbReference type="GO" id="GO:0016879">
    <property type="term" value="F:ligase activity, forming carbon-nitrogen bonds"/>
    <property type="evidence" value="ECO:0007669"/>
    <property type="project" value="UniProtKB-UniRule"/>
</dbReference>
<evidence type="ECO:0000256" key="2">
    <source>
        <dbReference type="ARBA" id="ARBA00022694"/>
    </source>
</evidence>
<keyword evidence="1 3" id="KW-0436">Ligase</keyword>
<dbReference type="KEGG" id="pyg:AWM70_04650"/>
<gene>
    <name evidence="3" type="primary">tmcAL</name>
    <name evidence="4" type="ORF">AWM70_04650</name>
</gene>
<keyword evidence="4" id="KW-0808">Transferase</keyword>
<keyword evidence="3" id="KW-0547">Nucleotide-binding</keyword>
<dbReference type="PANTHER" id="PTHR37825">
    <property type="entry name" value="TRNA(MET) CYTIDINE ACETATE LIGASE"/>
    <property type="match status" value="1"/>
</dbReference>
<evidence type="ECO:0000313" key="5">
    <source>
        <dbReference type="Proteomes" id="UP000092573"/>
    </source>
</evidence>
<sequence>MRTVGLIVEYNPLHNGHVHHFREAKRITGAEASVAVMSGCFLQRGEPAVVDKWTRAEMALRTGADLVLELPVAYAVQPAEWFAYGAVKLLDATGVVTDLCFGTEAGDLAQLLPLAELLHGESGELKSALAEELGGGASYPAAFAAAAARLAARGDGAPGQAAAREILMQPNNSLGLHYLIALRRLGSAIRPSSIPRQGAGYHDEQPGEGAVASATAVRRLLAGPGGLDAARPYIPAWTADLLAREFAAGRGPVNWEHFRAPLFRQLLLQSPQELAQYHEVTEGLEYRLQRSLQGLSAVSVDALLDALKTRRYTRTKLQRMLVHLLLGHRKEELSPARLGQGPEYLRVLGFSPTGRQLLARMKQTAALPVLTRTPAQPYPGLQLDIRAASLYESLLPATGADHWFRDYKQPPLRS</sequence>
<dbReference type="OrthoDB" id="9769796at2"/>
<name>A0A1B1MXP4_9BACL</name>
<feature type="binding site" evidence="3">
    <location>
        <position position="171"/>
    </location>
    <ligand>
        <name>ATP</name>
        <dbReference type="ChEBI" id="CHEBI:30616"/>
    </ligand>
</feature>
<dbReference type="Pfam" id="PF05636">
    <property type="entry name" value="HIGH_NTase1"/>
    <property type="match status" value="1"/>
</dbReference>
<dbReference type="NCBIfam" id="NF010191">
    <property type="entry name" value="PRK13670.1"/>
    <property type="match status" value="1"/>
</dbReference>
<dbReference type="GO" id="GO:0016740">
    <property type="term" value="F:transferase activity"/>
    <property type="evidence" value="ECO:0007669"/>
    <property type="project" value="UniProtKB-KW"/>
</dbReference>
<accession>A0A1B1MXP4</accession>
<dbReference type="EMBL" id="CP014167">
    <property type="protein sequence ID" value="ANS73944.1"/>
    <property type="molecule type" value="Genomic_DNA"/>
</dbReference>
<evidence type="ECO:0000313" key="4">
    <source>
        <dbReference type="EMBL" id="ANS73944.1"/>
    </source>
</evidence>
<keyword evidence="3" id="KW-0820">tRNA-binding</keyword>
<dbReference type="Proteomes" id="UP000092573">
    <property type="component" value="Chromosome"/>
</dbReference>
<feature type="binding site" evidence="3">
    <location>
        <position position="102"/>
    </location>
    <ligand>
        <name>ATP</name>
        <dbReference type="ChEBI" id="CHEBI:30616"/>
    </ligand>
</feature>
<evidence type="ECO:0000256" key="1">
    <source>
        <dbReference type="ARBA" id="ARBA00022598"/>
    </source>
</evidence>
<dbReference type="InterPro" id="IPR014729">
    <property type="entry name" value="Rossmann-like_a/b/a_fold"/>
</dbReference>
<organism evidence="4 5">
    <name type="scientific">Paenibacillus yonginensis</name>
    <dbReference type="NCBI Taxonomy" id="1462996"/>
    <lineage>
        <taxon>Bacteria</taxon>
        <taxon>Bacillati</taxon>
        <taxon>Bacillota</taxon>
        <taxon>Bacilli</taxon>
        <taxon>Bacillales</taxon>
        <taxon>Paenibacillaceae</taxon>
        <taxon>Paenibacillus</taxon>
    </lineage>
</organism>
<dbReference type="PANTHER" id="PTHR37825:SF1">
    <property type="entry name" value="TRNA(MET) CYTIDINE ACETATE LIGASE"/>
    <property type="match status" value="1"/>
</dbReference>
<comment type="caution">
    <text evidence="3">Lacks conserved residue(s) required for the propagation of feature annotation.</text>
</comment>
<dbReference type="GO" id="GO:0006400">
    <property type="term" value="P:tRNA modification"/>
    <property type="evidence" value="ECO:0007669"/>
    <property type="project" value="UniProtKB-UniRule"/>
</dbReference>
<feature type="binding site" evidence="3">
    <location>
        <position position="196"/>
    </location>
    <ligand>
        <name>ATP</name>
        <dbReference type="ChEBI" id="CHEBI:30616"/>
    </ligand>
</feature>
<comment type="function">
    <text evidence="3">Catalyzes the formation of N(4)-acetylcytidine (ac(4)C) at the wobble position of elongator tRNA(Met), using acetate and ATP as substrates. First activates an acetate ion to form acetyladenylate (Ac-AMP) and then transfers the acetyl group to tRNA to form ac(4)C34.</text>
</comment>